<evidence type="ECO:0000313" key="7">
    <source>
        <dbReference type="Proteomes" id="UP001221566"/>
    </source>
</evidence>
<dbReference type="AlphaFoldDB" id="A0A495BGJ3"/>
<reference evidence="5 6" key="1">
    <citation type="submission" date="2018-10" db="EMBL/GenBank/DDBJ databases">
        <title>Genomic Encyclopedia of Type Strains, Phase IV (KMG-IV): sequencing the most valuable type-strain genomes for metagenomic binning, comparative biology and taxonomic classification.</title>
        <authorList>
            <person name="Goeker M."/>
        </authorList>
    </citation>
    <scope>NUCLEOTIDE SEQUENCE [LARGE SCALE GENOMIC DNA]</scope>
    <source>
        <strain evidence="5 6">DSM 3303</strain>
    </source>
</reference>
<name>A0A495BGJ3_VOGIN</name>
<proteinExistence type="inferred from homology"/>
<evidence type="ECO:0000256" key="2">
    <source>
        <dbReference type="ARBA" id="ARBA00022729"/>
    </source>
</evidence>
<dbReference type="InterPro" id="IPR018470">
    <property type="entry name" value="Metal-bd_Tp34-typ"/>
</dbReference>
<dbReference type="EMBL" id="RBID01000013">
    <property type="protein sequence ID" value="RKQ60190.1"/>
    <property type="molecule type" value="Genomic_DNA"/>
</dbReference>
<dbReference type="PIRSF" id="PIRSF017018">
    <property type="entry name" value="Tp34"/>
    <property type="match status" value="1"/>
</dbReference>
<feature type="signal peptide" evidence="3">
    <location>
        <begin position="1"/>
        <end position="23"/>
    </location>
</feature>
<gene>
    <name evidence="5" type="ORF">C8E02_1534</name>
    <name evidence="4" type="ORF">PQU93_00935</name>
</gene>
<dbReference type="Proteomes" id="UP000279384">
    <property type="component" value="Unassembled WGS sequence"/>
</dbReference>
<dbReference type="EMBL" id="JAQQKY010000001">
    <property type="protein sequence ID" value="MDC7689353.1"/>
    <property type="molecule type" value="Genomic_DNA"/>
</dbReference>
<keyword evidence="2 3" id="KW-0732">Signal</keyword>
<feature type="chain" id="PRO_5019744651" evidence="3">
    <location>
        <begin position="24"/>
        <end position="181"/>
    </location>
</feature>
<evidence type="ECO:0000313" key="6">
    <source>
        <dbReference type="Proteomes" id="UP000279384"/>
    </source>
</evidence>
<evidence type="ECO:0000256" key="1">
    <source>
        <dbReference type="ARBA" id="ARBA00010013"/>
    </source>
</evidence>
<dbReference type="InterPro" id="IPR038482">
    <property type="entry name" value="Tp34-type_sf"/>
</dbReference>
<evidence type="ECO:0000313" key="5">
    <source>
        <dbReference type="EMBL" id="RKQ60190.1"/>
    </source>
</evidence>
<comment type="caution">
    <text evidence="5">The sequence shown here is derived from an EMBL/GenBank/DDBJ whole genome shotgun (WGS) entry which is preliminary data.</text>
</comment>
<sequence>MKKSMIPALALPVLLGLSLSAQALEYPIGKPQLKGGMEIAAVYLQPVKMEPDGMMRKAEQSDIHLEADIHATASNKNGLAEGDWVPYLLIKYEISKVGGKDVVKGDFMPMVASDGPHYGDNIKLQGPGKYKLKYTILPPSMNPHAHFGRHVDKETGVAPWFQPIELNYEFTYAGIGKKGGY</sequence>
<dbReference type="Proteomes" id="UP001221566">
    <property type="component" value="Unassembled WGS sequence"/>
</dbReference>
<evidence type="ECO:0000313" key="4">
    <source>
        <dbReference type="EMBL" id="MDC7689353.1"/>
    </source>
</evidence>
<organism evidence="5 6">
    <name type="scientific">Vogesella indigofera</name>
    <name type="common">Pseudomonas indigofera</name>
    <dbReference type="NCBI Taxonomy" id="45465"/>
    <lineage>
        <taxon>Bacteria</taxon>
        <taxon>Pseudomonadati</taxon>
        <taxon>Pseudomonadota</taxon>
        <taxon>Betaproteobacteria</taxon>
        <taxon>Neisseriales</taxon>
        <taxon>Chromobacteriaceae</taxon>
        <taxon>Vogesella</taxon>
    </lineage>
</organism>
<comment type="similarity">
    <text evidence="1">Belongs to the UPF0423 family.</text>
</comment>
<accession>A0A495BGJ3</accession>
<dbReference type="Gene3D" id="2.60.40.2480">
    <property type="entry name" value="Periplasmic metal-binding protein Tp34-type"/>
    <property type="match status" value="1"/>
</dbReference>
<reference evidence="4 7" key="2">
    <citation type="submission" date="2023-01" db="EMBL/GenBank/DDBJ databases">
        <title>Novel species of the genus Vogesella isolated from rivers.</title>
        <authorList>
            <person name="Lu H."/>
        </authorList>
    </citation>
    <scope>NUCLEOTIDE SEQUENCE [LARGE SCALE GENOMIC DNA]</scope>
    <source>
        <strain evidence="4 7">SH7W</strain>
    </source>
</reference>
<dbReference type="Pfam" id="PF10634">
    <property type="entry name" value="Iron_transport"/>
    <property type="match status" value="1"/>
</dbReference>
<keyword evidence="7" id="KW-1185">Reference proteome</keyword>
<evidence type="ECO:0000256" key="3">
    <source>
        <dbReference type="SAM" id="SignalP"/>
    </source>
</evidence>
<dbReference type="RefSeq" id="WP_245961096.1">
    <property type="nucleotide sequence ID" value="NZ_JAQQKY010000001.1"/>
</dbReference>
<protein>
    <submittedName>
        <fullName evidence="4">Iron transporter</fullName>
    </submittedName>
</protein>